<keyword evidence="1" id="KW-1133">Transmembrane helix</keyword>
<keyword evidence="1" id="KW-0472">Membrane</keyword>
<name>A0ABN3TXA8_9ACTN</name>
<organism evidence="2 3">
    <name type="scientific">Streptomyces luteosporeus</name>
    <dbReference type="NCBI Taxonomy" id="173856"/>
    <lineage>
        <taxon>Bacteria</taxon>
        <taxon>Bacillati</taxon>
        <taxon>Actinomycetota</taxon>
        <taxon>Actinomycetes</taxon>
        <taxon>Kitasatosporales</taxon>
        <taxon>Streptomycetaceae</taxon>
        <taxon>Streptomyces</taxon>
    </lineage>
</organism>
<gene>
    <name evidence="2" type="ORF">GCM10010315_40480</name>
</gene>
<keyword evidence="1" id="KW-0812">Transmembrane</keyword>
<dbReference type="Proteomes" id="UP001500886">
    <property type="component" value="Unassembled WGS sequence"/>
</dbReference>
<dbReference type="RefSeq" id="WP_344436784.1">
    <property type="nucleotide sequence ID" value="NZ_BAAASL010000015.1"/>
</dbReference>
<dbReference type="EMBL" id="BAAASL010000015">
    <property type="protein sequence ID" value="GAA2720331.1"/>
    <property type="molecule type" value="Genomic_DNA"/>
</dbReference>
<evidence type="ECO:0000313" key="3">
    <source>
        <dbReference type="Proteomes" id="UP001500886"/>
    </source>
</evidence>
<sequence length="137" mass="13976">MNQVFGAIGFTGGAVVMTAFLILGARGAWKVKLSHEGVIVVAFVTGQLYAQAGETFAFLSDMSGGLSQAIQSSFGNGANFGAGAVAILVTLLVYGLKPSKFRNGVLALMLPSLYTAAGGLFATLTHMISNLTGTVVA</sequence>
<feature type="transmembrane region" description="Helical" evidence="1">
    <location>
        <begin position="108"/>
        <end position="128"/>
    </location>
</feature>
<feature type="transmembrane region" description="Helical" evidence="1">
    <location>
        <begin position="6"/>
        <end position="25"/>
    </location>
</feature>
<proteinExistence type="predicted"/>
<evidence type="ECO:0000256" key="1">
    <source>
        <dbReference type="SAM" id="Phobius"/>
    </source>
</evidence>
<comment type="caution">
    <text evidence="2">The sequence shown here is derived from an EMBL/GenBank/DDBJ whole genome shotgun (WGS) entry which is preliminary data.</text>
</comment>
<reference evidence="2 3" key="1">
    <citation type="journal article" date="2019" name="Int. J. Syst. Evol. Microbiol.">
        <title>The Global Catalogue of Microorganisms (GCM) 10K type strain sequencing project: providing services to taxonomists for standard genome sequencing and annotation.</title>
        <authorList>
            <consortium name="The Broad Institute Genomics Platform"/>
            <consortium name="The Broad Institute Genome Sequencing Center for Infectious Disease"/>
            <person name="Wu L."/>
            <person name="Ma J."/>
        </authorList>
    </citation>
    <scope>NUCLEOTIDE SEQUENCE [LARGE SCALE GENOMIC DNA]</scope>
    <source>
        <strain evidence="2 3">JCM 4542</strain>
    </source>
</reference>
<feature type="transmembrane region" description="Helical" evidence="1">
    <location>
        <begin position="78"/>
        <end position="96"/>
    </location>
</feature>
<accession>A0ABN3TXA8</accession>
<evidence type="ECO:0000313" key="2">
    <source>
        <dbReference type="EMBL" id="GAA2720331.1"/>
    </source>
</evidence>
<feature type="transmembrane region" description="Helical" evidence="1">
    <location>
        <begin position="37"/>
        <end position="58"/>
    </location>
</feature>
<protein>
    <submittedName>
        <fullName evidence="2">Uncharacterized protein</fullName>
    </submittedName>
</protein>
<keyword evidence="3" id="KW-1185">Reference proteome</keyword>